<reference evidence="3" key="1">
    <citation type="journal article" date="2010" name="Nat. Biotechnol.">
        <title>Draft genome sequence of the oilseed species Ricinus communis.</title>
        <authorList>
            <person name="Chan A.P."/>
            <person name="Crabtree J."/>
            <person name="Zhao Q."/>
            <person name="Lorenzi H."/>
            <person name="Orvis J."/>
            <person name="Puiu D."/>
            <person name="Melake-Berhan A."/>
            <person name="Jones K.M."/>
            <person name="Redman J."/>
            <person name="Chen G."/>
            <person name="Cahoon E.B."/>
            <person name="Gedil M."/>
            <person name="Stanke M."/>
            <person name="Haas B.J."/>
            <person name="Wortman J.R."/>
            <person name="Fraser-Liggett C.M."/>
            <person name="Ravel J."/>
            <person name="Rabinowicz P.D."/>
        </authorList>
    </citation>
    <scope>NUCLEOTIDE SEQUENCE [LARGE SCALE GENOMIC DNA]</scope>
    <source>
        <strain evidence="3">cv. Hale</strain>
    </source>
</reference>
<keyword evidence="1" id="KW-0472">Membrane</keyword>
<evidence type="ECO:0000313" key="3">
    <source>
        <dbReference type="Proteomes" id="UP000008311"/>
    </source>
</evidence>
<feature type="transmembrane region" description="Helical" evidence="1">
    <location>
        <begin position="12"/>
        <end position="34"/>
    </location>
</feature>
<dbReference type="SUPFAM" id="SSF103473">
    <property type="entry name" value="MFS general substrate transporter"/>
    <property type="match status" value="1"/>
</dbReference>
<sequence>MTEDHTETSILLPLAVLSIAQLIGWGAVGFPAVAAPQMAADLQIGMPEVFAGTTVFYVVMGACSPLLSRVFANLGARAVMIAGTAG</sequence>
<gene>
    <name evidence="2" type="ORF">RCOM_2030580</name>
</gene>
<organism evidence="2 3">
    <name type="scientific">Ricinus communis</name>
    <name type="common">Castor bean</name>
    <dbReference type="NCBI Taxonomy" id="3988"/>
    <lineage>
        <taxon>Eukaryota</taxon>
        <taxon>Viridiplantae</taxon>
        <taxon>Streptophyta</taxon>
        <taxon>Embryophyta</taxon>
        <taxon>Tracheophyta</taxon>
        <taxon>Spermatophyta</taxon>
        <taxon>Magnoliopsida</taxon>
        <taxon>eudicotyledons</taxon>
        <taxon>Gunneridae</taxon>
        <taxon>Pentapetalae</taxon>
        <taxon>rosids</taxon>
        <taxon>fabids</taxon>
        <taxon>Malpighiales</taxon>
        <taxon>Euphorbiaceae</taxon>
        <taxon>Acalyphoideae</taxon>
        <taxon>Acalypheae</taxon>
        <taxon>Ricinus</taxon>
    </lineage>
</organism>
<dbReference type="InParanoid" id="B9TNB1"/>
<keyword evidence="1" id="KW-1133">Transmembrane helix</keyword>
<dbReference type="InterPro" id="IPR036259">
    <property type="entry name" value="MFS_trans_sf"/>
</dbReference>
<dbReference type="Proteomes" id="UP000008311">
    <property type="component" value="Unassembled WGS sequence"/>
</dbReference>
<evidence type="ECO:0000313" key="2">
    <source>
        <dbReference type="EMBL" id="EEF22652.1"/>
    </source>
</evidence>
<name>B9TNB1_RICCO</name>
<dbReference type="EMBL" id="EQ991894">
    <property type="protein sequence ID" value="EEF22652.1"/>
    <property type="molecule type" value="Genomic_DNA"/>
</dbReference>
<keyword evidence="3" id="KW-1185">Reference proteome</keyword>
<feature type="non-terminal residue" evidence="2">
    <location>
        <position position="86"/>
    </location>
</feature>
<protein>
    <recommendedName>
        <fullName evidence="4">Major facilitator superfamily (MFS) profile domain-containing protein</fullName>
    </recommendedName>
</protein>
<accession>B9TNB1</accession>
<feature type="transmembrane region" description="Helical" evidence="1">
    <location>
        <begin position="54"/>
        <end position="72"/>
    </location>
</feature>
<proteinExistence type="predicted"/>
<keyword evidence="1" id="KW-0812">Transmembrane</keyword>
<evidence type="ECO:0008006" key="4">
    <source>
        <dbReference type="Google" id="ProtNLM"/>
    </source>
</evidence>
<evidence type="ECO:0000256" key="1">
    <source>
        <dbReference type="SAM" id="Phobius"/>
    </source>
</evidence>
<dbReference type="AlphaFoldDB" id="B9TNB1"/>